<evidence type="ECO:0000256" key="1">
    <source>
        <dbReference type="ARBA" id="ARBA00008857"/>
    </source>
</evidence>
<dbReference type="PANTHER" id="PTHR30349">
    <property type="entry name" value="PHAGE INTEGRASE-RELATED"/>
    <property type="match status" value="1"/>
</dbReference>
<evidence type="ECO:0000313" key="7">
    <source>
        <dbReference type="Proteomes" id="UP000624703"/>
    </source>
</evidence>
<evidence type="ECO:0000256" key="3">
    <source>
        <dbReference type="ARBA" id="ARBA00023125"/>
    </source>
</evidence>
<dbReference type="GO" id="GO:0015074">
    <property type="term" value="P:DNA integration"/>
    <property type="evidence" value="ECO:0007669"/>
    <property type="project" value="UniProtKB-KW"/>
</dbReference>
<dbReference type="InterPro" id="IPR011946">
    <property type="entry name" value="Integrase_integron-type"/>
</dbReference>
<dbReference type="PANTHER" id="PTHR30349:SF64">
    <property type="entry name" value="PROPHAGE INTEGRASE INTD-RELATED"/>
    <property type="match status" value="1"/>
</dbReference>
<dbReference type="SUPFAM" id="SSF56349">
    <property type="entry name" value="DNA breaking-rejoining enzymes"/>
    <property type="match status" value="1"/>
</dbReference>
<dbReference type="InterPro" id="IPR011010">
    <property type="entry name" value="DNA_brk_join_enz"/>
</dbReference>
<keyword evidence="3" id="KW-0238">DNA-binding</keyword>
<keyword evidence="7" id="KW-1185">Reference proteome</keyword>
<dbReference type="InterPro" id="IPR004107">
    <property type="entry name" value="Integrase_SAM-like_N"/>
</dbReference>
<dbReference type="Gene3D" id="1.10.443.10">
    <property type="entry name" value="Intergrase catalytic core"/>
    <property type="match status" value="1"/>
</dbReference>
<dbReference type="GO" id="GO:0006310">
    <property type="term" value="P:DNA recombination"/>
    <property type="evidence" value="ECO:0007669"/>
    <property type="project" value="UniProtKB-KW"/>
</dbReference>
<protein>
    <submittedName>
        <fullName evidence="6">Integron integrase</fullName>
    </submittedName>
</protein>
<feature type="domain" description="Tyr recombinase" evidence="5">
    <location>
        <begin position="209"/>
        <end position="423"/>
    </location>
</feature>
<comment type="caution">
    <text evidence="6">The sequence shown here is derived from an EMBL/GenBank/DDBJ whole genome shotgun (WGS) entry which is preliminary data.</text>
</comment>
<dbReference type="InterPro" id="IPR050090">
    <property type="entry name" value="Tyrosine_recombinase_XerCD"/>
</dbReference>
<keyword evidence="4" id="KW-0233">DNA recombination</keyword>
<dbReference type="InterPro" id="IPR002104">
    <property type="entry name" value="Integrase_catalytic"/>
</dbReference>
<comment type="similarity">
    <text evidence="1">Belongs to the 'phage' integrase family.</text>
</comment>
<organism evidence="6 7">
    <name type="scientific">Persicirhabdus sediminis</name>
    <dbReference type="NCBI Taxonomy" id="454144"/>
    <lineage>
        <taxon>Bacteria</taxon>
        <taxon>Pseudomonadati</taxon>
        <taxon>Verrucomicrobiota</taxon>
        <taxon>Verrucomicrobiia</taxon>
        <taxon>Verrucomicrobiales</taxon>
        <taxon>Verrucomicrobiaceae</taxon>
        <taxon>Persicirhabdus</taxon>
    </lineage>
</organism>
<dbReference type="Pfam" id="PF00589">
    <property type="entry name" value="Phage_integrase"/>
    <property type="match status" value="1"/>
</dbReference>
<name>A0A8J7SGE3_9BACT</name>
<dbReference type="InterPro" id="IPR010998">
    <property type="entry name" value="Integrase_recombinase_N"/>
</dbReference>
<evidence type="ECO:0000256" key="4">
    <source>
        <dbReference type="ARBA" id="ARBA00023172"/>
    </source>
</evidence>
<dbReference type="AlphaFoldDB" id="A0A8J7SGE3"/>
<proteinExistence type="inferred from homology"/>
<sequence length="428" mass="49032">MAAGKVSARNERRSFSAPNPEQFEWWADLSAARDLTRHDKAQYTFLLSWFESWRAKSHLAPERASAVGFWRSQVQSKERTSWQEKQWAAIISWYLRWLELCQQQGKCCESLAGRVRSAVDHAGARRGLAYRTRLTYGGWAARYALWAGSRSRVLDTEVAREWLSHLVVDRAVAFSTQKQALNALVFLYKDVCGMEEVDLQVRFRKRAKRIPVVLNRTELAQLFAEIKDPMHRLMAELQYGSGLRLRELLQLRVKDIDLEASTVTVRCGKGDKDRVTVLPRSLQARLETLIEENRKVYLADRLERQAGVYLPPALARKMPRAGERWPWFWIFPQGKTSRDPESGVVRRHHVVAGVYCHALRAASQRTCISKRVTSHCLRHSFATHLLEAGTDIRTLQSLLGHADVTTTMIYTHVVERLSRAGVISPLDG</sequence>
<evidence type="ECO:0000259" key="5">
    <source>
        <dbReference type="PROSITE" id="PS51898"/>
    </source>
</evidence>
<dbReference type="GO" id="GO:0003677">
    <property type="term" value="F:DNA binding"/>
    <property type="evidence" value="ECO:0007669"/>
    <property type="project" value="UniProtKB-KW"/>
</dbReference>
<evidence type="ECO:0000313" key="6">
    <source>
        <dbReference type="EMBL" id="MBK1790065.1"/>
    </source>
</evidence>
<dbReference type="PROSITE" id="PS51898">
    <property type="entry name" value="TYR_RECOMBINASE"/>
    <property type="match status" value="1"/>
</dbReference>
<gene>
    <name evidence="6" type="ORF">JIN82_02720</name>
</gene>
<evidence type="ECO:0000256" key="2">
    <source>
        <dbReference type="ARBA" id="ARBA00022908"/>
    </source>
</evidence>
<accession>A0A8J7SGE3</accession>
<dbReference type="EMBL" id="JAENIM010000016">
    <property type="protein sequence ID" value="MBK1790065.1"/>
    <property type="molecule type" value="Genomic_DNA"/>
</dbReference>
<reference evidence="6" key="1">
    <citation type="submission" date="2021-01" db="EMBL/GenBank/DDBJ databases">
        <title>Modified the classification status of verrucomicrobia.</title>
        <authorList>
            <person name="Feng X."/>
        </authorList>
    </citation>
    <scope>NUCLEOTIDE SEQUENCE</scope>
    <source>
        <strain evidence="6">_KCTC 22039</strain>
    </source>
</reference>
<dbReference type="InterPro" id="IPR013762">
    <property type="entry name" value="Integrase-like_cat_sf"/>
</dbReference>
<dbReference type="NCBIfam" id="TIGR02249">
    <property type="entry name" value="integrase_gron"/>
    <property type="match status" value="1"/>
</dbReference>
<dbReference type="Gene3D" id="1.10.150.130">
    <property type="match status" value="1"/>
</dbReference>
<dbReference type="Proteomes" id="UP000624703">
    <property type="component" value="Unassembled WGS sequence"/>
</dbReference>
<keyword evidence="2" id="KW-0229">DNA integration</keyword>
<dbReference type="Pfam" id="PF13495">
    <property type="entry name" value="Phage_int_SAM_4"/>
    <property type="match status" value="1"/>
</dbReference>